<accession>A0A9D4YN84</accession>
<dbReference type="EMBL" id="JAMSHJ010000001">
    <property type="protein sequence ID" value="KAI5441589.1"/>
    <property type="molecule type" value="Genomic_DNA"/>
</dbReference>
<proteinExistence type="predicted"/>
<gene>
    <name evidence="1" type="ORF">KIW84_010890</name>
</gene>
<comment type="caution">
    <text evidence="1">The sequence shown here is derived from an EMBL/GenBank/DDBJ whole genome shotgun (WGS) entry which is preliminary data.</text>
</comment>
<dbReference type="AlphaFoldDB" id="A0A9D4YN84"/>
<organism evidence="1 2">
    <name type="scientific">Pisum sativum</name>
    <name type="common">Garden pea</name>
    <name type="synonym">Lathyrus oleraceus</name>
    <dbReference type="NCBI Taxonomy" id="3888"/>
    <lineage>
        <taxon>Eukaryota</taxon>
        <taxon>Viridiplantae</taxon>
        <taxon>Streptophyta</taxon>
        <taxon>Embryophyta</taxon>
        <taxon>Tracheophyta</taxon>
        <taxon>Spermatophyta</taxon>
        <taxon>Magnoliopsida</taxon>
        <taxon>eudicotyledons</taxon>
        <taxon>Gunneridae</taxon>
        <taxon>Pentapetalae</taxon>
        <taxon>rosids</taxon>
        <taxon>fabids</taxon>
        <taxon>Fabales</taxon>
        <taxon>Fabaceae</taxon>
        <taxon>Papilionoideae</taxon>
        <taxon>50 kb inversion clade</taxon>
        <taxon>NPAAA clade</taxon>
        <taxon>Hologalegina</taxon>
        <taxon>IRL clade</taxon>
        <taxon>Fabeae</taxon>
        <taxon>Lathyrus</taxon>
    </lineage>
</organism>
<sequence>MEIVSFIPKCGSIRYTRRGAYHELKSNKEVSSNFTNKNVGTLGSKKLKIAEMMSEVQPKIFRLSTNLWKKLRDGYVHGMLCMAAHVAHLNNGEICFFKKIHYDDGDDVLYLKAS</sequence>
<evidence type="ECO:0000313" key="1">
    <source>
        <dbReference type="EMBL" id="KAI5441589.1"/>
    </source>
</evidence>
<protein>
    <submittedName>
        <fullName evidence="1">Uncharacterized protein</fullName>
    </submittedName>
</protein>
<dbReference type="Gramene" id="Psat01G0089000-T1">
    <property type="protein sequence ID" value="KAI5441589.1"/>
    <property type="gene ID" value="KIW84_010890"/>
</dbReference>
<keyword evidence="2" id="KW-1185">Reference proteome</keyword>
<name>A0A9D4YN84_PEA</name>
<dbReference type="Proteomes" id="UP001058974">
    <property type="component" value="Chromosome 1"/>
</dbReference>
<evidence type="ECO:0000313" key="2">
    <source>
        <dbReference type="Proteomes" id="UP001058974"/>
    </source>
</evidence>
<reference evidence="1 2" key="1">
    <citation type="journal article" date="2022" name="Nat. Genet.">
        <title>Improved pea reference genome and pan-genome highlight genomic features and evolutionary characteristics.</title>
        <authorList>
            <person name="Yang T."/>
            <person name="Liu R."/>
            <person name="Luo Y."/>
            <person name="Hu S."/>
            <person name="Wang D."/>
            <person name="Wang C."/>
            <person name="Pandey M.K."/>
            <person name="Ge S."/>
            <person name="Xu Q."/>
            <person name="Li N."/>
            <person name="Li G."/>
            <person name="Huang Y."/>
            <person name="Saxena R.K."/>
            <person name="Ji Y."/>
            <person name="Li M."/>
            <person name="Yan X."/>
            <person name="He Y."/>
            <person name="Liu Y."/>
            <person name="Wang X."/>
            <person name="Xiang C."/>
            <person name="Varshney R.K."/>
            <person name="Ding H."/>
            <person name="Gao S."/>
            <person name="Zong X."/>
        </authorList>
    </citation>
    <scope>NUCLEOTIDE SEQUENCE [LARGE SCALE GENOMIC DNA]</scope>
    <source>
        <strain evidence="1 2">cv. Zhongwan 6</strain>
    </source>
</reference>